<comment type="similarity">
    <text evidence="2">Belongs to the bacterial solute-binding protein 2 family.</text>
</comment>
<organism evidence="7 8">
    <name type="scientific">Paraburkholderia tropica</name>
    <dbReference type="NCBI Taxonomy" id="92647"/>
    <lineage>
        <taxon>Bacteria</taxon>
        <taxon>Pseudomonadati</taxon>
        <taxon>Pseudomonadota</taxon>
        <taxon>Betaproteobacteria</taxon>
        <taxon>Burkholderiales</taxon>
        <taxon>Burkholderiaceae</taxon>
        <taxon>Paraburkholderia</taxon>
    </lineage>
</organism>
<dbReference type="Gene3D" id="3.40.50.2300">
    <property type="match status" value="2"/>
</dbReference>
<proteinExistence type="inferred from homology"/>
<dbReference type="PROSITE" id="PS51318">
    <property type="entry name" value="TAT"/>
    <property type="match status" value="1"/>
</dbReference>
<feature type="chain" id="PRO_5042973788" evidence="4">
    <location>
        <begin position="28"/>
        <end position="319"/>
    </location>
</feature>
<dbReference type="Pfam" id="PF13407">
    <property type="entry name" value="Peripla_BP_4"/>
    <property type="match status" value="1"/>
</dbReference>
<comment type="caution">
    <text evidence="7">The sequence shown here is derived from an EMBL/GenBank/DDBJ whole genome shotgun (WGS) entry which is preliminary data.</text>
</comment>
<dbReference type="RefSeq" id="WP_074986203.1">
    <property type="nucleotide sequence ID" value="NZ_CADFGN010000014.1"/>
</dbReference>
<evidence type="ECO:0000256" key="2">
    <source>
        <dbReference type="ARBA" id="ARBA00007639"/>
    </source>
</evidence>
<dbReference type="AlphaFoldDB" id="A0AAQ1JWP1"/>
<evidence type="ECO:0000313" key="9">
    <source>
        <dbReference type="Proteomes" id="UP000247515"/>
    </source>
</evidence>
<name>A0AAQ1JWP1_9BURK</name>
<reference evidence="7 8" key="1">
    <citation type="submission" date="2016-10" db="EMBL/GenBank/DDBJ databases">
        <authorList>
            <person name="Varghese N."/>
            <person name="Submissions S."/>
        </authorList>
    </citation>
    <scope>NUCLEOTIDE SEQUENCE [LARGE SCALE GENOMIC DNA]</scope>
    <source>
        <strain evidence="7 8">LMG 22274</strain>
    </source>
</reference>
<evidence type="ECO:0000256" key="3">
    <source>
        <dbReference type="ARBA" id="ARBA00022729"/>
    </source>
</evidence>
<evidence type="ECO:0000256" key="4">
    <source>
        <dbReference type="SAM" id="SignalP"/>
    </source>
</evidence>
<evidence type="ECO:0000313" key="8">
    <source>
        <dbReference type="Proteomes" id="UP000183529"/>
    </source>
</evidence>
<accession>A0AAQ1JWP1</accession>
<comment type="subcellular location">
    <subcellularLocation>
        <location evidence="1">Cell envelope</location>
    </subcellularLocation>
</comment>
<evidence type="ECO:0000313" key="6">
    <source>
        <dbReference type="EMBL" id="PXX11475.1"/>
    </source>
</evidence>
<sequence length="319" mass="33856">MHELTRRRFLIASALAACGAASPFARGAGRDITVALVLKAGNDPFTAAMIAAATAFQAHSPYPFKLIVRSTEGETDVSQQAAYVESLAAKSVSAIVLAPADSRRLVPAVATCVRQGVLAVTIDNPLDADALREARLHVPFVGPDNRRGARLVGDYLARRLHAGERAAIIGGVASDRNAQQREVGFREAMRAASVRIVDAQPGDWDYAKGRAAATAMLATQPGLRALLCANDNMARGAVDAVNMAHLRGRVLITGYNASAAIKPMLADGRVLATVDQFADKQAVYGIDVVLQALIEQRRQDDLPDRVETPLVLVTKDSAS</sequence>
<feature type="domain" description="Periplasmic binding protein" evidence="5">
    <location>
        <begin position="34"/>
        <end position="293"/>
    </location>
</feature>
<dbReference type="GO" id="GO:0030313">
    <property type="term" value="C:cell envelope"/>
    <property type="evidence" value="ECO:0007669"/>
    <property type="project" value="UniProtKB-SubCell"/>
</dbReference>
<protein>
    <submittedName>
        <fullName evidence="7">Monosaccharide ABC transporter substrate-binding protein, CUT2 family</fullName>
    </submittedName>
    <submittedName>
        <fullName evidence="6">Ribose transport system substrate-binding protein</fullName>
    </submittedName>
</protein>
<evidence type="ECO:0000313" key="7">
    <source>
        <dbReference type="EMBL" id="SEK08056.1"/>
    </source>
</evidence>
<dbReference type="EMBL" id="FNZM01000016">
    <property type="protein sequence ID" value="SEK08056.1"/>
    <property type="molecule type" value="Genomic_DNA"/>
</dbReference>
<dbReference type="Proteomes" id="UP000247515">
    <property type="component" value="Unassembled WGS sequence"/>
</dbReference>
<evidence type="ECO:0000259" key="5">
    <source>
        <dbReference type="Pfam" id="PF13407"/>
    </source>
</evidence>
<dbReference type="PANTHER" id="PTHR46847">
    <property type="entry name" value="D-ALLOSE-BINDING PERIPLASMIC PROTEIN-RELATED"/>
    <property type="match status" value="1"/>
</dbReference>
<keyword evidence="3 4" id="KW-0732">Signal</keyword>
<keyword evidence="9" id="KW-1185">Reference proteome</keyword>
<dbReference type="EMBL" id="QJJV01000019">
    <property type="protein sequence ID" value="PXX11475.1"/>
    <property type="molecule type" value="Genomic_DNA"/>
</dbReference>
<evidence type="ECO:0000256" key="1">
    <source>
        <dbReference type="ARBA" id="ARBA00004196"/>
    </source>
</evidence>
<dbReference type="SUPFAM" id="SSF53822">
    <property type="entry name" value="Periplasmic binding protein-like I"/>
    <property type="match status" value="1"/>
</dbReference>
<gene>
    <name evidence="6" type="ORF">C7400_11942</name>
    <name evidence="7" type="ORF">SAMN05216550_116139</name>
</gene>
<dbReference type="Proteomes" id="UP000183529">
    <property type="component" value="Unassembled WGS sequence"/>
</dbReference>
<dbReference type="InterPro" id="IPR028082">
    <property type="entry name" value="Peripla_BP_I"/>
</dbReference>
<dbReference type="GO" id="GO:0030246">
    <property type="term" value="F:carbohydrate binding"/>
    <property type="evidence" value="ECO:0007669"/>
    <property type="project" value="UniProtKB-ARBA"/>
</dbReference>
<dbReference type="InterPro" id="IPR006311">
    <property type="entry name" value="TAT_signal"/>
</dbReference>
<feature type="signal peptide" evidence="4">
    <location>
        <begin position="1"/>
        <end position="27"/>
    </location>
</feature>
<reference evidence="6 9" key="2">
    <citation type="submission" date="2018-05" db="EMBL/GenBank/DDBJ databases">
        <title>Genomic Encyclopedia of Type Strains, Phase IV (KMG-V): Genome sequencing to study the core and pangenomes of soil and plant-associated prokaryotes.</title>
        <authorList>
            <person name="Whitman W."/>
        </authorList>
    </citation>
    <scope>NUCLEOTIDE SEQUENCE [LARGE SCALE GENOMIC DNA]</scope>
    <source>
        <strain evidence="6 9">SIr-6563</strain>
    </source>
</reference>
<dbReference type="PANTHER" id="PTHR46847:SF1">
    <property type="entry name" value="D-ALLOSE-BINDING PERIPLASMIC PROTEIN-RELATED"/>
    <property type="match status" value="1"/>
</dbReference>
<dbReference type="InterPro" id="IPR025997">
    <property type="entry name" value="SBP_2_dom"/>
</dbReference>